<evidence type="ECO:0000313" key="3">
    <source>
        <dbReference type="EMBL" id="MBA5730041.1"/>
    </source>
</evidence>
<feature type="domain" description="GGDEF" evidence="2">
    <location>
        <begin position="214"/>
        <end position="346"/>
    </location>
</feature>
<feature type="transmembrane region" description="Helical" evidence="1">
    <location>
        <begin position="7"/>
        <end position="29"/>
    </location>
</feature>
<protein>
    <submittedName>
        <fullName evidence="3">GGDEF domain-containing protein</fullName>
    </submittedName>
</protein>
<feature type="transmembrane region" description="Helical" evidence="1">
    <location>
        <begin position="35"/>
        <end position="54"/>
    </location>
</feature>
<dbReference type="GO" id="GO:0043709">
    <property type="term" value="P:cell adhesion involved in single-species biofilm formation"/>
    <property type="evidence" value="ECO:0007669"/>
    <property type="project" value="TreeGrafter"/>
</dbReference>
<keyword evidence="4" id="KW-1185">Reference proteome</keyword>
<dbReference type="InterPro" id="IPR029787">
    <property type="entry name" value="Nucleotide_cyclase"/>
</dbReference>
<evidence type="ECO:0000259" key="2">
    <source>
        <dbReference type="PROSITE" id="PS50887"/>
    </source>
</evidence>
<dbReference type="PANTHER" id="PTHR45138:SF9">
    <property type="entry name" value="DIGUANYLATE CYCLASE DGCM-RELATED"/>
    <property type="match status" value="1"/>
</dbReference>
<sequence length="346" mass="40112">MSLIANIGIILLNLYILLKLKLEYFNTYIFTKGQYLKFIVLEVTVGVFLINLPIAIRGYTFDLRFVLYAIIMKYLGEKITIPVILLLELIGIFFEKNVSLPLNYFVVLIIVLTIKWVFERAKKHFSDVGQMLIILYYQLIITFPFMLLQPVNFKDTLINYFILISISTVLLIVFYKIIADVKYLAKLANIDNLTNVYNSRKLHQDLGRLSISSADFAILVIDVDDFKSFNDRYGHLTGDRILREIADILSDLTRDNYYYYRYGGEEFITIVENCSDQKALHLAQEILENVRALEVDLDDNYKLSVTVSIGIAYRDQGENLRNTFQRADSALYIAKNNGKDQIYLTK</sequence>
<feature type="transmembrane region" description="Helical" evidence="1">
    <location>
        <begin position="75"/>
        <end position="94"/>
    </location>
</feature>
<reference evidence="3 4" key="1">
    <citation type="submission" date="2020-06" db="EMBL/GenBank/DDBJ databases">
        <title>Reclassification of Facklamia ignava, Facklamia soureckii and Facklami tabacinasalis as Falseniella iganva gen. nov., comb. nov., Hutsoniella ignava gen. nov., comb. nov., and Ruoffia tabacinasalis gen. nov., comb. nov and description of Ruoffia haltotolerans sp. nov., isolated from hypersaline Inland Sea of Qatar.</title>
        <authorList>
            <person name="Fotedar R."/>
            <person name="Sankaranarayanan K."/>
            <person name="Lawson P."/>
            <person name="Caldwell M."/>
            <person name="Zeyara A."/>
            <person name="Al Malki A."/>
            <person name="Ali M."/>
        </authorList>
    </citation>
    <scope>NUCLEOTIDE SEQUENCE [LARGE SCALE GENOMIC DNA]</scope>
    <source>
        <strain evidence="3 4">INB8</strain>
    </source>
</reference>
<organism evidence="3 4">
    <name type="scientific">Ruoffia halotolerans</name>
    <dbReference type="NCBI Taxonomy" id="2748684"/>
    <lineage>
        <taxon>Bacteria</taxon>
        <taxon>Bacillati</taxon>
        <taxon>Bacillota</taxon>
        <taxon>Bacilli</taxon>
        <taxon>Lactobacillales</taxon>
        <taxon>Aerococcaceae</taxon>
        <taxon>Ruoffia</taxon>
    </lineage>
</organism>
<dbReference type="GO" id="GO:1902201">
    <property type="term" value="P:negative regulation of bacterial-type flagellum-dependent cell motility"/>
    <property type="evidence" value="ECO:0007669"/>
    <property type="project" value="TreeGrafter"/>
</dbReference>
<dbReference type="SMART" id="SM00267">
    <property type="entry name" value="GGDEF"/>
    <property type="match status" value="1"/>
</dbReference>
<feature type="transmembrane region" description="Helical" evidence="1">
    <location>
        <begin position="100"/>
        <end position="118"/>
    </location>
</feature>
<dbReference type="SUPFAM" id="SSF55073">
    <property type="entry name" value="Nucleotide cyclase"/>
    <property type="match status" value="1"/>
</dbReference>
<dbReference type="CDD" id="cd01949">
    <property type="entry name" value="GGDEF"/>
    <property type="match status" value="1"/>
</dbReference>
<keyword evidence="1" id="KW-0812">Transmembrane</keyword>
<dbReference type="GO" id="GO:0005886">
    <property type="term" value="C:plasma membrane"/>
    <property type="evidence" value="ECO:0007669"/>
    <property type="project" value="TreeGrafter"/>
</dbReference>
<dbReference type="NCBIfam" id="TIGR00254">
    <property type="entry name" value="GGDEF"/>
    <property type="match status" value="1"/>
</dbReference>
<dbReference type="Pfam" id="PF00990">
    <property type="entry name" value="GGDEF"/>
    <property type="match status" value="1"/>
</dbReference>
<dbReference type="EMBL" id="JACAOA010000033">
    <property type="protein sequence ID" value="MBA5730041.1"/>
    <property type="molecule type" value="Genomic_DNA"/>
</dbReference>
<keyword evidence="1" id="KW-1133">Transmembrane helix</keyword>
<dbReference type="PANTHER" id="PTHR45138">
    <property type="entry name" value="REGULATORY COMPONENTS OF SENSORY TRANSDUCTION SYSTEM"/>
    <property type="match status" value="1"/>
</dbReference>
<keyword evidence="1" id="KW-0472">Membrane</keyword>
<gene>
    <name evidence="3" type="ORF">HW423_09620</name>
</gene>
<dbReference type="GO" id="GO:0052621">
    <property type="term" value="F:diguanylate cyclase activity"/>
    <property type="evidence" value="ECO:0007669"/>
    <property type="project" value="TreeGrafter"/>
</dbReference>
<proteinExistence type="predicted"/>
<dbReference type="InterPro" id="IPR000160">
    <property type="entry name" value="GGDEF_dom"/>
</dbReference>
<dbReference type="Proteomes" id="UP000571018">
    <property type="component" value="Unassembled WGS sequence"/>
</dbReference>
<dbReference type="AlphaFoldDB" id="A0A839A829"/>
<feature type="transmembrane region" description="Helical" evidence="1">
    <location>
        <begin position="130"/>
        <end position="151"/>
    </location>
</feature>
<dbReference type="InterPro" id="IPR043128">
    <property type="entry name" value="Rev_trsase/Diguanyl_cyclase"/>
</dbReference>
<accession>A0A839A829</accession>
<dbReference type="Gene3D" id="3.30.70.270">
    <property type="match status" value="1"/>
</dbReference>
<dbReference type="RefSeq" id="WP_218931700.1">
    <property type="nucleotide sequence ID" value="NZ_JACAOA010000033.1"/>
</dbReference>
<comment type="caution">
    <text evidence="3">The sequence shown here is derived from an EMBL/GenBank/DDBJ whole genome shotgun (WGS) entry which is preliminary data.</text>
</comment>
<dbReference type="PROSITE" id="PS50887">
    <property type="entry name" value="GGDEF"/>
    <property type="match status" value="1"/>
</dbReference>
<dbReference type="InterPro" id="IPR050469">
    <property type="entry name" value="Diguanylate_Cyclase"/>
</dbReference>
<dbReference type="FunFam" id="3.30.70.270:FF:000001">
    <property type="entry name" value="Diguanylate cyclase domain protein"/>
    <property type="match status" value="1"/>
</dbReference>
<name>A0A839A829_9LACT</name>
<feature type="transmembrane region" description="Helical" evidence="1">
    <location>
        <begin position="157"/>
        <end position="178"/>
    </location>
</feature>
<evidence type="ECO:0000313" key="4">
    <source>
        <dbReference type="Proteomes" id="UP000571018"/>
    </source>
</evidence>
<evidence type="ECO:0000256" key="1">
    <source>
        <dbReference type="SAM" id="Phobius"/>
    </source>
</evidence>